<name>A0ACD0P2H7_9BASI</name>
<protein>
    <submittedName>
        <fullName evidence="1">Uncharacterized protein</fullName>
    </submittedName>
</protein>
<keyword evidence="2" id="KW-1185">Reference proteome</keyword>
<proteinExistence type="predicted"/>
<evidence type="ECO:0000313" key="1">
    <source>
        <dbReference type="EMBL" id="PWN52207.1"/>
    </source>
</evidence>
<sequence length="76" mass="8283">MDTGWIRILSLSLSPSLAFARASAHLEWVDALFEFDSLQSGSIPLPPSRSPSPSPLLRPARSLPSSTIDHPFRKGL</sequence>
<reference evidence="1 2" key="1">
    <citation type="journal article" date="2018" name="Mol. Biol. Evol.">
        <title>Broad Genomic Sampling Reveals a Smut Pathogenic Ancestry of the Fungal Clade Ustilaginomycotina.</title>
        <authorList>
            <person name="Kijpornyongpan T."/>
            <person name="Mondo S.J."/>
            <person name="Barry K."/>
            <person name="Sandor L."/>
            <person name="Lee J."/>
            <person name="Lipzen A."/>
            <person name="Pangilinan J."/>
            <person name="LaButti K."/>
            <person name="Hainaut M."/>
            <person name="Henrissat B."/>
            <person name="Grigoriev I.V."/>
            <person name="Spatafora J.W."/>
            <person name="Aime M.C."/>
        </authorList>
    </citation>
    <scope>NUCLEOTIDE SEQUENCE [LARGE SCALE GENOMIC DNA]</scope>
    <source>
        <strain evidence="1 2">SA 807</strain>
    </source>
</reference>
<gene>
    <name evidence="1" type="ORF">IE53DRAFT_385367</name>
</gene>
<organism evidence="1 2">
    <name type="scientific">Violaceomyces palustris</name>
    <dbReference type="NCBI Taxonomy" id="1673888"/>
    <lineage>
        <taxon>Eukaryota</taxon>
        <taxon>Fungi</taxon>
        <taxon>Dikarya</taxon>
        <taxon>Basidiomycota</taxon>
        <taxon>Ustilaginomycotina</taxon>
        <taxon>Ustilaginomycetes</taxon>
        <taxon>Violaceomycetales</taxon>
        <taxon>Violaceomycetaceae</taxon>
        <taxon>Violaceomyces</taxon>
    </lineage>
</organism>
<dbReference type="Proteomes" id="UP000245626">
    <property type="component" value="Unassembled WGS sequence"/>
</dbReference>
<dbReference type="EMBL" id="KZ819790">
    <property type="protein sequence ID" value="PWN52207.1"/>
    <property type="molecule type" value="Genomic_DNA"/>
</dbReference>
<accession>A0ACD0P2H7</accession>
<evidence type="ECO:0000313" key="2">
    <source>
        <dbReference type="Proteomes" id="UP000245626"/>
    </source>
</evidence>